<organism evidence="1 2">
    <name type="scientific">Salmonirosea aquatica</name>
    <dbReference type="NCBI Taxonomy" id="2654236"/>
    <lineage>
        <taxon>Bacteria</taxon>
        <taxon>Pseudomonadati</taxon>
        <taxon>Bacteroidota</taxon>
        <taxon>Cytophagia</taxon>
        <taxon>Cytophagales</taxon>
        <taxon>Spirosomataceae</taxon>
        <taxon>Salmonirosea</taxon>
    </lineage>
</organism>
<dbReference type="SUPFAM" id="SSF53474">
    <property type="entry name" value="alpha/beta-Hydrolases"/>
    <property type="match status" value="1"/>
</dbReference>
<comment type="caution">
    <text evidence="1">The sequence shown here is derived from an EMBL/GenBank/DDBJ whole genome shotgun (WGS) entry which is preliminary data.</text>
</comment>
<dbReference type="InterPro" id="IPR029058">
    <property type="entry name" value="AB_hydrolase_fold"/>
</dbReference>
<dbReference type="AlphaFoldDB" id="A0A7C9B8J0"/>
<accession>A0A7C9B8J0</accession>
<reference evidence="1 2" key="1">
    <citation type="submission" date="2019-10" db="EMBL/GenBank/DDBJ databases">
        <title>Draft Genome Sequence of Cytophagaceae sp. SJW1-29.</title>
        <authorList>
            <person name="Choi A."/>
        </authorList>
    </citation>
    <scope>NUCLEOTIDE SEQUENCE [LARGE SCALE GENOMIC DNA]</scope>
    <source>
        <strain evidence="1 2">SJW1-29</strain>
    </source>
</reference>
<dbReference type="Proteomes" id="UP000479293">
    <property type="component" value="Unassembled WGS sequence"/>
</dbReference>
<dbReference type="PANTHER" id="PTHR43265">
    <property type="entry name" value="ESTERASE ESTD"/>
    <property type="match status" value="1"/>
</dbReference>
<evidence type="ECO:0000313" key="2">
    <source>
        <dbReference type="Proteomes" id="UP000479293"/>
    </source>
</evidence>
<name>A0A7C9B8J0_9BACT</name>
<proteinExistence type="predicted"/>
<sequence length="137" mass="15529">MTAYVKDHMQNYPEQMLPPGQTKEQFFRNQIDAMCTPWYQFLYQVEPATYFEKITCPLLAINGAKDLQVDARQNLPAIAAAVKKGGNQNVTVKELPNLNHFFQQCSIGHPSEYAGIQETFSPTALAVMSDWLNDQVE</sequence>
<evidence type="ECO:0008006" key="3">
    <source>
        <dbReference type="Google" id="ProtNLM"/>
    </source>
</evidence>
<dbReference type="EMBL" id="WHLY01000002">
    <property type="protein sequence ID" value="MPR32682.1"/>
    <property type="molecule type" value="Genomic_DNA"/>
</dbReference>
<keyword evidence="2" id="KW-1185">Reference proteome</keyword>
<protein>
    <recommendedName>
        <fullName evidence="3">Prolyl oligopeptidase family serine peptidase</fullName>
    </recommendedName>
</protein>
<gene>
    <name evidence="1" type="ORF">GBK04_04775</name>
</gene>
<dbReference type="InterPro" id="IPR053145">
    <property type="entry name" value="AB_hydrolase_Est10"/>
</dbReference>
<dbReference type="Gene3D" id="3.40.50.1820">
    <property type="entry name" value="alpha/beta hydrolase"/>
    <property type="match status" value="1"/>
</dbReference>
<evidence type="ECO:0000313" key="1">
    <source>
        <dbReference type="EMBL" id="MPR32682.1"/>
    </source>
</evidence>
<dbReference type="PANTHER" id="PTHR43265:SF1">
    <property type="entry name" value="ESTERASE ESTD"/>
    <property type="match status" value="1"/>
</dbReference>
<dbReference type="GO" id="GO:0052689">
    <property type="term" value="F:carboxylic ester hydrolase activity"/>
    <property type="evidence" value="ECO:0007669"/>
    <property type="project" value="TreeGrafter"/>
</dbReference>